<evidence type="ECO:0000313" key="2">
    <source>
        <dbReference type="EMBL" id="CAB4920448.1"/>
    </source>
</evidence>
<dbReference type="CDD" id="cd02440">
    <property type="entry name" value="AdoMet_MTases"/>
    <property type="match status" value="1"/>
</dbReference>
<proteinExistence type="predicted"/>
<dbReference type="GO" id="GO:0008168">
    <property type="term" value="F:methyltransferase activity"/>
    <property type="evidence" value="ECO:0007669"/>
    <property type="project" value="TreeGrafter"/>
</dbReference>
<gene>
    <name evidence="2" type="ORF">UFOPK3720_00193</name>
</gene>
<organism evidence="2">
    <name type="scientific">freshwater metagenome</name>
    <dbReference type="NCBI Taxonomy" id="449393"/>
    <lineage>
        <taxon>unclassified sequences</taxon>
        <taxon>metagenomes</taxon>
        <taxon>ecological metagenomes</taxon>
    </lineage>
</organism>
<dbReference type="InterPro" id="IPR029063">
    <property type="entry name" value="SAM-dependent_MTases_sf"/>
</dbReference>
<dbReference type="AlphaFoldDB" id="A0A6J7HM67"/>
<reference evidence="2" key="1">
    <citation type="submission" date="2020-05" db="EMBL/GenBank/DDBJ databases">
        <authorList>
            <person name="Chiriac C."/>
            <person name="Salcher M."/>
            <person name="Ghai R."/>
            <person name="Kavagutti S V."/>
        </authorList>
    </citation>
    <scope>NUCLEOTIDE SEQUENCE</scope>
</reference>
<sequence>MDSFEINRRNWDERVPVHAASDAYGLELFRTDPEHLSDVVRFDLERLGTISGLRVVHLQCHIGTDTVSLARLGAAHVTGLDFSPAAVEVASRLALDLQLPVEIVESDCYSAPAVLGHGQFDLVYTGIGALCWLPDIDRWAKVVAHLLAPGGRLFVREGHPVLWALDYEIPDALVIAHAYFETVDPIIDDEDTTYVETAARLVNTVTHSWNHGLAEIITALMRHGLKLTEFVEHMSVPWAALPEQMVSAGAGEWVLRQNPARLPLSYTIQAVKE</sequence>
<dbReference type="EMBL" id="CAFBNB010000020">
    <property type="protein sequence ID" value="CAB4920448.1"/>
    <property type="molecule type" value="Genomic_DNA"/>
</dbReference>
<name>A0A6J7HM67_9ZZZZ</name>
<dbReference type="Gene3D" id="3.40.50.150">
    <property type="entry name" value="Vaccinia Virus protein VP39"/>
    <property type="match status" value="1"/>
</dbReference>
<dbReference type="InterPro" id="IPR041698">
    <property type="entry name" value="Methyltransf_25"/>
</dbReference>
<dbReference type="PANTHER" id="PTHR43464">
    <property type="entry name" value="METHYLTRANSFERASE"/>
    <property type="match status" value="1"/>
</dbReference>
<dbReference type="PANTHER" id="PTHR43464:SF82">
    <property type="entry name" value="METHYLTRANSFERASE DOMAIN-CONTAINING PROTEIN"/>
    <property type="match status" value="1"/>
</dbReference>
<feature type="domain" description="Methyltransferase" evidence="1">
    <location>
        <begin position="55"/>
        <end position="151"/>
    </location>
</feature>
<protein>
    <submittedName>
        <fullName evidence="2">Unannotated protein</fullName>
    </submittedName>
</protein>
<evidence type="ECO:0000259" key="1">
    <source>
        <dbReference type="Pfam" id="PF13649"/>
    </source>
</evidence>
<accession>A0A6J7HM67</accession>
<dbReference type="SUPFAM" id="SSF53335">
    <property type="entry name" value="S-adenosyl-L-methionine-dependent methyltransferases"/>
    <property type="match status" value="1"/>
</dbReference>
<dbReference type="Pfam" id="PF13649">
    <property type="entry name" value="Methyltransf_25"/>
    <property type="match status" value="1"/>
</dbReference>